<dbReference type="KEGG" id="nsh:GXM_05366"/>
<reference evidence="1 2" key="1">
    <citation type="submission" date="2019-10" db="EMBL/GenBank/DDBJ databases">
        <title>Genomic and transcriptomic insights into the perfect genentic adaptation of a filamentous nitrogen-fixing cyanobacterium to rice fields.</title>
        <authorList>
            <person name="Chen Z."/>
        </authorList>
    </citation>
    <scope>NUCLEOTIDE SEQUENCE [LARGE SCALE GENOMIC DNA]</scope>
    <source>
        <strain evidence="1">CCNUC1</strain>
    </source>
</reference>
<organism evidence="1 2">
    <name type="scientific">Nostoc sphaeroides CCNUC1</name>
    <dbReference type="NCBI Taxonomy" id="2653204"/>
    <lineage>
        <taxon>Bacteria</taxon>
        <taxon>Bacillati</taxon>
        <taxon>Cyanobacteriota</taxon>
        <taxon>Cyanophyceae</taxon>
        <taxon>Nostocales</taxon>
        <taxon>Nostocaceae</taxon>
        <taxon>Nostoc</taxon>
    </lineage>
</organism>
<sequence>MLQSLFLFLTTDYHFSISLSPSNFLLFSGDNPIKLLNRDFRKDCQKA</sequence>
<name>A0A5P8W5F1_9NOSO</name>
<dbReference type="AlphaFoldDB" id="A0A5P8W5F1"/>
<proteinExistence type="predicted"/>
<evidence type="ECO:0000313" key="1">
    <source>
        <dbReference type="EMBL" id="QFS47874.1"/>
    </source>
</evidence>
<accession>A0A5P8W5F1</accession>
<dbReference type="EMBL" id="CP045226">
    <property type="protein sequence ID" value="QFS47874.1"/>
    <property type="molecule type" value="Genomic_DNA"/>
</dbReference>
<protein>
    <submittedName>
        <fullName evidence="1">Uncharacterized protein</fullName>
    </submittedName>
</protein>
<evidence type="ECO:0000313" key="2">
    <source>
        <dbReference type="Proteomes" id="UP000326678"/>
    </source>
</evidence>
<keyword evidence="2" id="KW-1185">Reference proteome</keyword>
<gene>
    <name evidence="1" type="ORF">GXM_05366</name>
</gene>
<dbReference type="Proteomes" id="UP000326678">
    <property type="component" value="Chromosome Gxm1"/>
</dbReference>